<dbReference type="RefSeq" id="WP_145992493.1">
    <property type="nucleotide sequence ID" value="NZ_JAIWXF010000018.1"/>
</dbReference>
<evidence type="ECO:0000313" key="3">
    <source>
        <dbReference type="EMBL" id="MCZ2687183.1"/>
    </source>
</evidence>
<evidence type="ECO:0000313" key="4">
    <source>
        <dbReference type="Proteomes" id="UP001078742"/>
    </source>
</evidence>
<proteinExistence type="predicted"/>
<dbReference type="EMBL" id="JAPTZU010000003">
    <property type="protein sequence ID" value="MCZ2687183.1"/>
    <property type="molecule type" value="Genomic_DNA"/>
</dbReference>
<evidence type="ECO:0000256" key="1">
    <source>
        <dbReference type="SAM" id="Phobius"/>
    </source>
</evidence>
<evidence type="ECO:0000313" key="2">
    <source>
        <dbReference type="EMBL" id="MCZ2570682.1"/>
    </source>
</evidence>
<keyword evidence="1" id="KW-0812">Transmembrane</keyword>
<dbReference type="AlphaFoldDB" id="A0A9Q4IPR3"/>
<feature type="transmembrane region" description="Helical" evidence="1">
    <location>
        <begin position="101"/>
        <end position="121"/>
    </location>
</feature>
<dbReference type="Proteomes" id="UP001078742">
    <property type="component" value="Unassembled WGS sequence"/>
</dbReference>
<gene>
    <name evidence="2" type="ORF">O1420_04660</name>
    <name evidence="3" type="ORF">O1433_06690</name>
</gene>
<feature type="transmembrane region" description="Helical" evidence="1">
    <location>
        <begin position="127"/>
        <end position="146"/>
    </location>
</feature>
<sequence>MEFERKQIDEEPKKLGKIDSVNTDSISTDSVKKKDAFSLIDRQVSESDLKSLGTLRWLLNEHDKYEECIKQLDDYKEKFYNCDKEKSVIEEKLKNSTSFDILYSLSLSAGSALIGVAPSISDDISKWILPIIGGLLFIGGIITKIVHK</sequence>
<protein>
    <submittedName>
        <fullName evidence="2">Uncharacterized protein</fullName>
    </submittedName>
</protein>
<dbReference type="EMBL" id="JAPUAV010000003">
    <property type="protein sequence ID" value="MCZ2570682.1"/>
    <property type="molecule type" value="Genomic_DNA"/>
</dbReference>
<keyword evidence="1" id="KW-0472">Membrane</keyword>
<name>A0A9Q4IPR3_BACFG</name>
<accession>A0A9Q4IPR3</accession>
<organism evidence="2 4">
    <name type="scientific">Bacteroides fragilis</name>
    <dbReference type="NCBI Taxonomy" id="817"/>
    <lineage>
        <taxon>Bacteria</taxon>
        <taxon>Pseudomonadati</taxon>
        <taxon>Bacteroidota</taxon>
        <taxon>Bacteroidia</taxon>
        <taxon>Bacteroidales</taxon>
        <taxon>Bacteroidaceae</taxon>
        <taxon>Bacteroides</taxon>
    </lineage>
</organism>
<comment type="caution">
    <text evidence="2">The sequence shown here is derived from an EMBL/GenBank/DDBJ whole genome shotgun (WGS) entry which is preliminary data.</text>
</comment>
<keyword evidence="1" id="KW-1133">Transmembrane helix</keyword>
<dbReference type="Proteomes" id="UP001079672">
    <property type="component" value="Unassembled WGS sequence"/>
</dbReference>
<reference evidence="2" key="1">
    <citation type="submission" date="2022-12" db="EMBL/GenBank/DDBJ databases">
        <title>Development of a Multilocus Sequence Typing Scheme for Bacteroides fragilis Based on Whole Genome Sequencing Data and Clinical Application.</title>
        <authorList>
            <person name="Nielsen F.D."/>
            <person name="Justesen U.S."/>
        </authorList>
    </citation>
    <scope>NUCLEOTIDE SEQUENCE</scope>
    <source>
        <strain evidence="3">BF_AM_ODE_DK_2015_4</strain>
        <strain evidence="2">BF_BC_VIB_DK_2012_57</strain>
    </source>
</reference>